<comment type="caution">
    <text evidence="1">The sequence shown here is derived from an EMBL/GenBank/DDBJ whole genome shotgun (WGS) entry which is preliminary data.</text>
</comment>
<evidence type="ECO:0000313" key="1">
    <source>
        <dbReference type="EMBL" id="EKS50359.1"/>
    </source>
</evidence>
<protein>
    <submittedName>
        <fullName evidence="1">Uncharacterized protein</fullName>
    </submittedName>
</protein>
<accession>A0AB33XTM9</accession>
<sequence>MRGHAAFNIRRSNTKQLTSLLGLGVWCSSLGLVKYQHHR</sequence>
<evidence type="ECO:0000313" key="2">
    <source>
        <dbReference type="Proteomes" id="UP000009352"/>
    </source>
</evidence>
<dbReference type="EMBL" id="AMQX01000009">
    <property type="protein sequence ID" value="EKS50359.1"/>
    <property type="molecule type" value="Genomic_DNA"/>
</dbReference>
<gene>
    <name evidence="1" type="ORF">LRHMDP3_1888</name>
</gene>
<reference evidence="1 2" key="1">
    <citation type="journal article" date="2013" name="Genome Announc.">
        <title>Draft Genome Sequence of Staphylococcus simulans UMC-CNS-990, Isolated from a Case of Chronic Bovine Mastitis.</title>
        <authorList>
            <person name="Calcutt M.J."/>
            <person name="Foecking M.F."/>
            <person name="Hsieh H.Y."/>
            <person name="Perry J."/>
            <person name="Stewart G.C."/>
            <person name="Middleton J.R."/>
        </authorList>
    </citation>
    <scope>NUCLEOTIDE SEQUENCE [LARGE SCALE GENOMIC DNA]</scope>
    <source>
        <strain evidence="1 2">LRHMDP3</strain>
    </source>
</reference>
<name>A0AB33XTM9_LACRH</name>
<dbReference type="AlphaFoldDB" id="A0AB33XTM9"/>
<organism evidence="1 2">
    <name type="scientific">Lacticaseibacillus rhamnosus LRHMDP3</name>
    <dbReference type="NCBI Taxonomy" id="1203259"/>
    <lineage>
        <taxon>Bacteria</taxon>
        <taxon>Bacillati</taxon>
        <taxon>Bacillota</taxon>
        <taxon>Bacilli</taxon>
        <taxon>Lactobacillales</taxon>
        <taxon>Lactobacillaceae</taxon>
        <taxon>Lacticaseibacillus</taxon>
    </lineage>
</organism>
<dbReference type="Proteomes" id="UP000009352">
    <property type="component" value="Unassembled WGS sequence"/>
</dbReference>
<proteinExistence type="predicted"/>